<keyword evidence="2" id="KW-1185">Reference proteome</keyword>
<protein>
    <recommendedName>
        <fullName evidence="3">RNase H type-1 domain-containing protein</fullName>
    </recommendedName>
</protein>
<accession>A0ABC8QX98</accession>
<feature type="non-terminal residue" evidence="1">
    <location>
        <position position="1"/>
    </location>
</feature>
<dbReference type="InterPro" id="IPR036397">
    <property type="entry name" value="RNaseH_sf"/>
</dbReference>
<dbReference type="PANTHER" id="PTHR47723:SF19">
    <property type="entry name" value="POLYNUCLEOTIDYL TRANSFERASE, RIBONUCLEASE H-LIKE SUPERFAMILY PROTEIN"/>
    <property type="match status" value="1"/>
</dbReference>
<dbReference type="SUPFAM" id="SSF53098">
    <property type="entry name" value="Ribonuclease H-like"/>
    <property type="match status" value="1"/>
</dbReference>
<dbReference type="PANTHER" id="PTHR47723">
    <property type="entry name" value="OS05G0353850 PROTEIN"/>
    <property type="match status" value="1"/>
</dbReference>
<dbReference type="CDD" id="cd06222">
    <property type="entry name" value="RNase_H_like"/>
    <property type="match status" value="1"/>
</dbReference>
<evidence type="ECO:0000313" key="2">
    <source>
        <dbReference type="Proteomes" id="UP001642360"/>
    </source>
</evidence>
<gene>
    <name evidence="1" type="ORF">ILEXP_LOCUS4069</name>
</gene>
<name>A0ABC8QX98_9AQUA</name>
<dbReference type="InterPro" id="IPR053151">
    <property type="entry name" value="RNase_H-like"/>
</dbReference>
<evidence type="ECO:0008006" key="3">
    <source>
        <dbReference type="Google" id="ProtNLM"/>
    </source>
</evidence>
<reference evidence="1 2" key="1">
    <citation type="submission" date="2024-02" db="EMBL/GenBank/DDBJ databases">
        <authorList>
            <person name="Vignale AGUSTIN F."/>
            <person name="Sosa J E."/>
            <person name="Modenutti C."/>
        </authorList>
    </citation>
    <scope>NUCLEOTIDE SEQUENCE [LARGE SCALE GENOMIC DNA]</scope>
</reference>
<dbReference type="InterPro" id="IPR012337">
    <property type="entry name" value="RNaseH-like_sf"/>
</dbReference>
<dbReference type="AlphaFoldDB" id="A0ABC8QX98"/>
<dbReference type="EMBL" id="CAUOFW020000799">
    <property type="protein sequence ID" value="CAK9137047.1"/>
    <property type="molecule type" value="Genomic_DNA"/>
</dbReference>
<dbReference type="Proteomes" id="UP001642360">
    <property type="component" value="Unassembled WGS sequence"/>
</dbReference>
<dbReference type="InterPro" id="IPR044730">
    <property type="entry name" value="RNase_H-like_dom_plant"/>
</dbReference>
<comment type="caution">
    <text evidence="1">The sequence shown here is derived from an EMBL/GenBank/DDBJ whole genome shotgun (WGS) entry which is preliminary data.</text>
</comment>
<organism evidence="1 2">
    <name type="scientific">Ilex paraguariensis</name>
    <name type="common">yerba mate</name>
    <dbReference type="NCBI Taxonomy" id="185542"/>
    <lineage>
        <taxon>Eukaryota</taxon>
        <taxon>Viridiplantae</taxon>
        <taxon>Streptophyta</taxon>
        <taxon>Embryophyta</taxon>
        <taxon>Tracheophyta</taxon>
        <taxon>Spermatophyta</taxon>
        <taxon>Magnoliopsida</taxon>
        <taxon>eudicotyledons</taxon>
        <taxon>Gunneridae</taxon>
        <taxon>Pentapetalae</taxon>
        <taxon>asterids</taxon>
        <taxon>campanulids</taxon>
        <taxon>Aquifoliales</taxon>
        <taxon>Aquifoliaceae</taxon>
        <taxon>Ilex</taxon>
    </lineage>
</organism>
<dbReference type="Gene3D" id="3.30.420.10">
    <property type="entry name" value="Ribonuclease H-like superfamily/Ribonuclease H"/>
    <property type="match status" value="1"/>
</dbReference>
<proteinExistence type="predicted"/>
<evidence type="ECO:0000313" key="1">
    <source>
        <dbReference type="EMBL" id="CAK9137047.1"/>
    </source>
</evidence>
<sequence length="151" mass="17143">YPNPGIVKLNVDGAAEGNPGPAGGRAVLRNERGGAILTASFYYGECSNMKAEFCSHGMMEEDIWVESNSLVLLNPMLGNVECAWHYLSMLYQIKDLFGRLKRQIRQVYREDQVSSVFTRSNMPRLVTNLLKRDQRKLPVSRAKRVLKCVYE</sequence>